<dbReference type="PANTHER" id="PTHR42038:SF2">
    <property type="entry name" value="TERPENE CYCLASE AUSL"/>
    <property type="match status" value="1"/>
</dbReference>
<dbReference type="InterPro" id="IPR039020">
    <property type="entry name" value="PaxB-like"/>
</dbReference>
<evidence type="ECO:0000313" key="8">
    <source>
        <dbReference type="Proteomes" id="UP000077248"/>
    </source>
</evidence>
<proteinExistence type="inferred from homology"/>
<evidence type="ECO:0000256" key="1">
    <source>
        <dbReference type="ARBA" id="ARBA00004141"/>
    </source>
</evidence>
<dbReference type="Pfam" id="PF25129">
    <property type="entry name" value="Pyr4-TMTC"/>
    <property type="match status" value="1"/>
</dbReference>
<feature type="transmembrane region" description="Helical" evidence="6">
    <location>
        <begin position="220"/>
        <end position="243"/>
    </location>
</feature>
<feature type="transmembrane region" description="Helical" evidence="6">
    <location>
        <begin position="113"/>
        <end position="133"/>
    </location>
</feature>
<comment type="subcellular location">
    <subcellularLocation>
        <location evidence="1">Membrane</location>
        <topology evidence="1">Multi-pass membrane protein</topology>
    </subcellularLocation>
</comment>
<reference evidence="7 8" key="1">
    <citation type="submission" date="2016-05" db="EMBL/GenBank/DDBJ databases">
        <title>Comparative analysis of secretome profiles of manganese(II)-oxidizing ascomycete fungi.</title>
        <authorList>
            <consortium name="DOE Joint Genome Institute"/>
            <person name="Zeiner C.A."/>
            <person name="Purvine S.O."/>
            <person name="Zink E.M."/>
            <person name="Wu S."/>
            <person name="Pasa-Tolic L."/>
            <person name="Chaput D.L."/>
            <person name="Haridas S."/>
            <person name="Grigoriev I.V."/>
            <person name="Santelli C.M."/>
            <person name="Hansel C.M."/>
        </authorList>
    </citation>
    <scope>NUCLEOTIDE SEQUENCE [LARGE SCALE GENOMIC DNA]</scope>
    <source>
        <strain evidence="7 8">SRC1lrK2f</strain>
    </source>
</reference>
<sequence>MARSDVLPPHVDPSIREVNDVLLGIGGITYTICYVLMARQSIRDRTYSMPLFSLAFNFAWEIVFALYVAEEPREKTMFTIWMLIDLGLVYAAVKYGANEWKHAPAVGRHVGKIFAGMLAWWCIALYAVSSWWVDPVNPVNPKVGKAYRGVKGIDTDELGFMTALVAQVVLSVMSLAQIMVRQSSRGSSYTIWALRFIGSLAGLTLNYGYCWWVWPEAHGYYTTPINIVMMVTWILADLGYFVVLCKVTRVYNTVEDKSK</sequence>
<dbReference type="PANTHER" id="PTHR42038">
    <property type="match status" value="1"/>
</dbReference>
<evidence type="ECO:0000256" key="2">
    <source>
        <dbReference type="ARBA" id="ARBA00006757"/>
    </source>
</evidence>
<gene>
    <name evidence="7" type="ORF">CC77DRAFT_931558</name>
</gene>
<dbReference type="KEGG" id="aalt:CC77DRAFT_931558"/>
<name>A0A177DUZ5_ALTAL</name>
<keyword evidence="4 6" id="KW-1133">Transmembrane helix</keyword>
<evidence type="ECO:0000256" key="5">
    <source>
        <dbReference type="ARBA" id="ARBA00023136"/>
    </source>
</evidence>
<organism evidence="7 8">
    <name type="scientific">Alternaria alternata</name>
    <name type="common">Alternaria rot fungus</name>
    <name type="synonym">Torula alternata</name>
    <dbReference type="NCBI Taxonomy" id="5599"/>
    <lineage>
        <taxon>Eukaryota</taxon>
        <taxon>Fungi</taxon>
        <taxon>Dikarya</taxon>
        <taxon>Ascomycota</taxon>
        <taxon>Pezizomycotina</taxon>
        <taxon>Dothideomycetes</taxon>
        <taxon>Pleosporomycetidae</taxon>
        <taxon>Pleosporales</taxon>
        <taxon>Pleosporineae</taxon>
        <taxon>Pleosporaceae</taxon>
        <taxon>Alternaria</taxon>
        <taxon>Alternaria sect. Alternaria</taxon>
        <taxon>Alternaria alternata complex</taxon>
    </lineage>
</organism>
<dbReference type="Proteomes" id="UP000077248">
    <property type="component" value="Unassembled WGS sequence"/>
</dbReference>
<feature type="transmembrane region" description="Helical" evidence="6">
    <location>
        <begin position="75"/>
        <end position="93"/>
    </location>
</feature>
<feature type="transmembrane region" description="Helical" evidence="6">
    <location>
        <begin position="49"/>
        <end position="69"/>
    </location>
</feature>
<protein>
    <submittedName>
        <fullName evidence="7">Uncharacterized protein</fullName>
    </submittedName>
</protein>
<dbReference type="VEuPathDB" id="FungiDB:CC77DRAFT_931558"/>
<dbReference type="GO" id="GO:0016020">
    <property type="term" value="C:membrane"/>
    <property type="evidence" value="ECO:0007669"/>
    <property type="project" value="UniProtKB-SubCell"/>
</dbReference>
<evidence type="ECO:0000256" key="3">
    <source>
        <dbReference type="ARBA" id="ARBA00022692"/>
    </source>
</evidence>
<keyword evidence="5 6" id="KW-0472">Membrane</keyword>
<dbReference type="OMA" id="APYWHAK"/>
<feature type="transmembrane region" description="Helical" evidence="6">
    <location>
        <begin position="20"/>
        <end position="37"/>
    </location>
</feature>
<keyword evidence="3 6" id="KW-0812">Transmembrane</keyword>
<accession>A0A177DUZ5</accession>
<feature type="transmembrane region" description="Helical" evidence="6">
    <location>
        <begin position="192"/>
        <end position="214"/>
    </location>
</feature>
<comment type="similarity">
    <text evidence="2">Belongs to the paxB family.</text>
</comment>
<keyword evidence="8" id="KW-1185">Reference proteome</keyword>
<dbReference type="STRING" id="5599.A0A177DUZ5"/>
<feature type="transmembrane region" description="Helical" evidence="6">
    <location>
        <begin position="158"/>
        <end position="180"/>
    </location>
</feature>
<dbReference type="GeneID" id="29119814"/>
<dbReference type="RefSeq" id="XP_018388223.1">
    <property type="nucleotide sequence ID" value="XM_018534220.1"/>
</dbReference>
<evidence type="ECO:0000313" key="7">
    <source>
        <dbReference type="EMBL" id="OAG22802.1"/>
    </source>
</evidence>
<dbReference type="EMBL" id="KV441474">
    <property type="protein sequence ID" value="OAG22802.1"/>
    <property type="molecule type" value="Genomic_DNA"/>
</dbReference>
<dbReference type="AlphaFoldDB" id="A0A177DUZ5"/>
<dbReference type="GO" id="GO:0016829">
    <property type="term" value="F:lyase activity"/>
    <property type="evidence" value="ECO:0007669"/>
    <property type="project" value="InterPro"/>
</dbReference>
<evidence type="ECO:0000256" key="6">
    <source>
        <dbReference type="SAM" id="Phobius"/>
    </source>
</evidence>
<evidence type="ECO:0000256" key="4">
    <source>
        <dbReference type="ARBA" id="ARBA00022989"/>
    </source>
</evidence>